<dbReference type="EMBL" id="NJGD01000026">
    <property type="protein sequence ID" value="PJR09930.1"/>
    <property type="molecule type" value="Genomic_DNA"/>
</dbReference>
<dbReference type="InterPro" id="IPR029261">
    <property type="entry name" value="Transposase_Znf"/>
</dbReference>
<feature type="domain" description="Transposase IS204/IS1001/IS1096/IS1165 zinc-finger" evidence="2">
    <location>
        <begin position="22"/>
        <end position="64"/>
    </location>
</feature>
<evidence type="ECO:0000256" key="1">
    <source>
        <dbReference type="SAM" id="MobiDB-lite"/>
    </source>
</evidence>
<proteinExistence type="predicted"/>
<evidence type="ECO:0000259" key="2">
    <source>
        <dbReference type="Pfam" id="PF14690"/>
    </source>
</evidence>
<dbReference type="Proteomes" id="UP000231987">
    <property type="component" value="Unassembled WGS sequence"/>
</dbReference>
<accession>A0A2J0YU49</accession>
<sequence length="93" mass="10457">MLSAVSNGGGYWVVSACGPSSGICPDCRQQSGSRHGWSHRSLQDLTIQGSKVTVRLRFSRWHCTYRHCKRQTFTDPSRRLPRRTPAGQRGSPR</sequence>
<dbReference type="AlphaFoldDB" id="A0A2J0YU49"/>
<gene>
    <name evidence="3" type="ORF">CEJ86_30110</name>
</gene>
<evidence type="ECO:0000313" key="3">
    <source>
        <dbReference type="EMBL" id="PJR09930.1"/>
    </source>
</evidence>
<organism evidence="3 4">
    <name type="scientific">Rhizobium meliloti</name>
    <name type="common">Ensifer meliloti</name>
    <name type="synonym">Sinorhizobium meliloti</name>
    <dbReference type="NCBI Taxonomy" id="382"/>
    <lineage>
        <taxon>Bacteria</taxon>
        <taxon>Pseudomonadati</taxon>
        <taxon>Pseudomonadota</taxon>
        <taxon>Alphaproteobacteria</taxon>
        <taxon>Hyphomicrobiales</taxon>
        <taxon>Rhizobiaceae</taxon>
        <taxon>Sinorhizobium/Ensifer group</taxon>
        <taxon>Sinorhizobium</taxon>
    </lineage>
</organism>
<name>A0A2J0YU49_RHIML</name>
<protein>
    <recommendedName>
        <fullName evidence="2">Transposase IS204/IS1001/IS1096/IS1165 zinc-finger domain-containing protein</fullName>
    </recommendedName>
</protein>
<reference evidence="3 4" key="1">
    <citation type="submission" date="2017-06" db="EMBL/GenBank/DDBJ databases">
        <title>Ensifer strains isolated from leguminous trees and herbs display diverse denitrification phenotypes with some acting as strong N2O sinks.</title>
        <authorList>
            <person name="Woliy K."/>
            <person name="Mania D."/>
            <person name="Bakken L.R."/>
            <person name="Frostegard A."/>
        </authorList>
    </citation>
    <scope>NUCLEOTIDE SEQUENCE [LARGE SCALE GENOMIC DNA]</scope>
    <source>
        <strain evidence="3 4">AC50a</strain>
    </source>
</reference>
<evidence type="ECO:0000313" key="4">
    <source>
        <dbReference type="Proteomes" id="UP000231987"/>
    </source>
</evidence>
<comment type="caution">
    <text evidence="3">The sequence shown here is derived from an EMBL/GenBank/DDBJ whole genome shotgun (WGS) entry which is preliminary data.</text>
</comment>
<dbReference type="Pfam" id="PF14690">
    <property type="entry name" value="Zn_ribbon_ISL3"/>
    <property type="match status" value="1"/>
</dbReference>
<feature type="region of interest" description="Disordered" evidence="1">
    <location>
        <begin position="74"/>
        <end position="93"/>
    </location>
</feature>